<evidence type="ECO:0000313" key="12">
    <source>
        <dbReference type="EMBL" id="SOB60493.1"/>
    </source>
</evidence>
<dbReference type="PROSITE" id="PS51192">
    <property type="entry name" value="HELICASE_ATP_BIND_1"/>
    <property type="match status" value="1"/>
</dbReference>
<evidence type="ECO:0000256" key="7">
    <source>
        <dbReference type="ARBA" id="ARBA00022801"/>
    </source>
</evidence>
<evidence type="ECO:0000313" key="13">
    <source>
        <dbReference type="Proteomes" id="UP000219215"/>
    </source>
</evidence>
<dbReference type="Gene3D" id="3.90.1570.50">
    <property type="match status" value="1"/>
</dbReference>
<reference evidence="13" key="1">
    <citation type="submission" date="2017-09" db="EMBL/GenBank/DDBJ databases">
        <authorList>
            <person name="Regsiter A."/>
            <person name="William W."/>
        </authorList>
    </citation>
    <scope>NUCLEOTIDE SEQUENCE [LARGE SCALE GENOMIC DNA]</scope>
    <source>
        <strain evidence="13">500-1</strain>
    </source>
</reference>
<name>A0A2C8FDJ1_9BACT</name>
<evidence type="ECO:0000256" key="6">
    <source>
        <dbReference type="ARBA" id="ARBA00022759"/>
    </source>
</evidence>
<accession>A0A2C8FDJ1</accession>
<dbReference type="REBASE" id="222434">
    <property type="entry name" value="Ppr5001ORF3580P"/>
</dbReference>
<dbReference type="Gene3D" id="3.40.50.300">
    <property type="entry name" value="P-loop containing nucleotide triphosphate hydrolases"/>
    <property type="match status" value="2"/>
</dbReference>
<evidence type="ECO:0000256" key="3">
    <source>
        <dbReference type="ARBA" id="ARBA00022722"/>
    </source>
</evidence>
<dbReference type="InterPro" id="IPR055180">
    <property type="entry name" value="HsdR_RecA-like_helicase_dom_2"/>
</dbReference>
<dbReference type="KEGG" id="pprf:DPRO_3577"/>
<dbReference type="InterPro" id="IPR014001">
    <property type="entry name" value="Helicase_ATP-bd"/>
</dbReference>
<evidence type="ECO:0000256" key="5">
    <source>
        <dbReference type="ARBA" id="ARBA00022747"/>
    </source>
</evidence>
<dbReference type="CDD" id="cd18800">
    <property type="entry name" value="SF2_C_EcoR124I-like"/>
    <property type="match status" value="1"/>
</dbReference>
<proteinExistence type="inferred from homology"/>
<dbReference type="Pfam" id="PF04313">
    <property type="entry name" value="HSDR_N"/>
    <property type="match status" value="1"/>
</dbReference>
<keyword evidence="5 10" id="KW-0680">Restriction system</keyword>
<keyword evidence="8 10" id="KW-0067">ATP-binding</keyword>
<keyword evidence="3" id="KW-0540">Nuclease</keyword>
<evidence type="ECO:0000256" key="2">
    <source>
        <dbReference type="ARBA" id="ARBA00008598"/>
    </source>
</evidence>
<dbReference type="GO" id="GO:0009307">
    <property type="term" value="P:DNA restriction-modification system"/>
    <property type="evidence" value="ECO:0007669"/>
    <property type="project" value="UniProtKB-KW"/>
</dbReference>
<dbReference type="AlphaFoldDB" id="A0A2C8FDJ1"/>
<evidence type="ECO:0000256" key="10">
    <source>
        <dbReference type="RuleBase" id="RU364115"/>
    </source>
</evidence>
<dbReference type="InterPro" id="IPR040980">
    <property type="entry name" value="SWI2_SNF2"/>
</dbReference>
<keyword evidence="4 10" id="KW-0547">Nucleotide-binding</keyword>
<evidence type="ECO:0000256" key="9">
    <source>
        <dbReference type="ARBA" id="ARBA00023125"/>
    </source>
</evidence>
<comment type="subunit">
    <text evidence="10">The type I restriction/modification system is composed of three polypeptides R, M and S.</text>
</comment>
<dbReference type="SMART" id="SM00487">
    <property type="entry name" value="DEXDc"/>
    <property type="match status" value="1"/>
</dbReference>
<dbReference type="PANTHER" id="PTHR30195:SF15">
    <property type="entry name" value="TYPE I RESTRICTION ENZYME HINDI ENDONUCLEASE SUBUNIT"/>
    <property type="match status" value="1"/>
</dbReference>
<dbReference type="Pfam" id="PF22679">
    <property type="entry name" value="T1R_D3-like"/>
    <property type="match status" value="1"/>
</dbReference>
<dbReference type="GO" id="GO:0003677">
    <property type="term" value="F:DNA binding"/>
    <property type="evidence" value="ECO:0007669"/>
    <property type="project" value="UniProtKB-KW"/>
</dbReference>
<dbReference type="NCBIfam" id="TIGR00348">
    <property type="entry name" value="hsdR"/>
    <property type="match status" value="1"/>
</dbReference>
<dbReference type="EC" id="3.1.21.3" evidence="10"/>
<dbReference type="InterPro" id="IPR051268">
    <property type="entry name" value="Type-I_R_enzyme_R_subunit"/>
</dbReference>
<dbReference type="InterPro" id="IPR007409">
    <property type="entry name" value="Restrct_endonuc_type1_HsdR_N"/>
</dbReference>
<sequence>MHQTPETREEYSAKIPALQILTNLGWTYVSPTECMSKRGSNREVLLKDELVRFLQARQFDWNGERHHLSPNAIEQIIRELSSPGLNEGLLTANERIYDKLTLGITVKEFINGKAVQPTIPIIDWNNPENNLFTVTEEMEVISSGGTHKRIPDLVCFVNGIPLVVIEAKRPESGNPNKSMLDEGVSQSIRNQKKDEIPQLFCYAQLLLAISNTEGRYGTTMTPKKFWATWREEELDDAVFHEVKNTPLSDVAKDAIFTDRPAKMRIYFESLWSQDVLPTDQDRLLISLLKKDRLLEMIKYFIIFDKRVGKIVARYQQAFGIKSMLERVKELDDKGGREGGVIWHTTGSGKSFTMVFLSKALLLEPELRDCRVIIVTDRVDLEKQLSKTFLSGGAYGSAVAAKKEGAKAKVRSGRDLAKRIGKGTDRIIFTIIDKFSTASKLSECYNPSDKIIVLIDEGHRSTGGETFERMRTVLPNASYIAFTGTPLLKGDKTENKFGRIIHSYTMQRAVEDGTVTPLLYEERRPELDVNESAIDNWFEKITARLTDEQRTDLKKKFANKGAVYGSENRIELIAWDIATHFADNIKALGMGLKGQLATDSKLSAIRFKKYLDETGLVSSAVIISPPDTREGHSDVNESNLPEIQQWFKDTVGNAANAEQYERETIEAFGTDEGVDILIVVDKLLTGFDEPKNTVLYIDKPLKEHNLLQAIARVNRLHEAKDFGLLIDYRGILKELDTTLKQYQDLQERTQGGFDVDDIDGLYQQVGTEYKKLPMLNERLWGIFKDVQNKQDLEQYRQVLIPQFIEEEDGVTTDTRQKVREDFYQALTEYGLCLKVALASRSFYEDGSFSEKDISRYKADLRFFTNLRKIVRQDAQETVDYSAYEEQIRRLVDKHVVGDSIQESEGVILVDDMSKDDDPKNWTKEKTRNETDIIRTRVKKTIEQELGDDPYAQKVFSELLREAIAQAEKMFDHPNKQFELFEEFEAQVKRRSGLGIPKELDESETAKAYYGTFRLILGEDHFQTIELEEEQKLIEEAITIDSIVGNAVAEHSLNPQSMESSIKAGILPSLFKLIGLDKAKDVIEHIIQITRVRLSNGNR</sequence>
<evidence type="ECO:0000259" key="11">
    <source>
        <dbReference type="PROSITE" id="PS51192"/>
    </source>
</evidence>
<organism evidence="12 13">
    <name type="scientific">Pseudodesulfovibrio profundus</name>
    <dbReference type="NCBI Taxonomy" id="57320"/>
    <lineage>
        <taxon>Bacteria</taxon>
        <taxon>Pseudomonadati</taxon>
        <taxon>Thermodesulfobacteriota</taxon>
        <taxon>Desulfovibrionia</taxon>
        <taxon>Desulfovibrionales</taxon>
        <taxon>Desulfovibrionaceae</taxon>
    </lineage>
</organism>
<comment type="function">
    <text evidence="10">Subunit R is required for both nuclease and ATPase activities, but not for modification.</text>
</comment>
<dbReference type="InterPro" id="IPR027417">
    <property type="entry name" value="P-loop_NTPase"/>
</dbReference>
<comment type="catalytic activity">
    <reaction evidence="1 10">
        <text>Endonucleolytic cleavage of DNA to give random double-stranded fragments with terminal 5'-phosphates, ATP is simultaneously hydrolyzed.</text>
        <dbReference type="EC" id="3.1.21.3"/>
    </reaction>
</comment>
<keyword evidence="13" id="KW-1185">Reference proteome</keyword>
<evidence type="ECO:0000256" key="4">
    <source>
        <dbReference type="ARBA" id="ARBA00022741"/>
    </source>
</evidence>
<dbReference type="InterPro" id="IPR004473">
    <property type="entry name" value="Restrct_endonuc_typeI_HsdR"/>
</dbReference>
<keyword evidence="9 10" id="KW-0238">DNA-binding</keyword>
<dbReference type="SUPFAM" id="SSF52540">
    <property type="entry name" value="P-loop containing nucleoside triphosphate hydrolases"/>
    <property type="match status" value="2"/>
</dbReference>
<dbReference type="EMBL" id="LT907975">
    <property type="protein sequence ID" value="SOB60493.1"/>
    <property type="molecule type" value="Genomic_DNA"/>
</dbReference>
<comment type="similarity">
    <text evidence="2 10">Belongs to the HsdR family.</text>
</comment>
<evidence type="ECO:0000256" key="8">
    <source>
        <dbReference type="ARBA" id="ARBA00022840"/>
    </source>
</evidence>
<protein>
    <recommendedName>
        <fullName evidence="10">Type I restriction enzyme endonuclease subunit</fullName>
        <shortName evidence="10">R protein</shortName>
        <ecNumber evidence="10">3.1.21.3</ecNumber>
    </recommendedName>
</protein>
<keyword evidence="6" id="KW-0255">Endonuclease</keyword>
<dbReference type="OrthoDB" id="9758243at2"/>
<dbReference type="RefSeq" id="WP_097013206.1">
    <property type="nucleotide sequence ID" value="NZ_LT907975.1"/>
</dbReference>
<evidence type="ECO:0000256" key="1">
    <source>
        <dbReference type="ARBA" id="ARBA00000851"/>
    </source>
</evidence>
<dbReference type="PANTHER" id="PTHR30195">
    <property type="entry name" value="TYPE I SITE-SPECIFIC DEOXYRIBONUCLEASE PROTEIN SUBUNIT M AND R"/>
    <property type="match status" value="1"/>
</dbReference>
<feature type="domain" description="Helicase ATP-binding" evidence="11">
    <location>
        <begin position="330"/>
        <end position="503"/>
    </location>
</feature>
<dbReference type="GO" id="GO:0005524">
    <property type="term" value="F:ATP binding"/>
    <property type="evidence" value="ECO:0007669"/>
    <property type="project" value="UniProtKB-KW"/>
</dbReference>
<gene>
    <name evidence="12" type="ORF">DPRO_3577</name>
</gene>
<keyword evidence="7 10" id="KW-0378">Hydrolase</keyword>
<dbReference type="CDD" id="cd22332">
    <property type="entry name" value="HsdR_N"/>
    <property type="match status" value="1"/>
</dbReference>
<dbReference type="Proteomes" id="UP000219215">
    <property type="component" value="Chromosome DPRO"/>
</dbReference>
<dbReference type="Pfam" id="PF18766">
    <property type="entry name" value="SWI2_SNF2"/>
    <property type="match status" value="1"/>
</dbReference>
<dbReference type="GO" id="GO:0009035">
    <property type="term" value="F:type I site-specific deoxyribonuclease activity"/>
    <property type="evidence" value="ECO:0007669"/>
    <property type="project" value="UniProtKB-EC"/>
</dbReference>